<dbReference type="GO" id="GO:0005524">
    <property type="term" value="F:ATP binding"/>
    <property type="evidence" value="ECO:0007669"/>
    <property type="project" value="UniProtKB-KW"/>
</dbReference>
<dbReference type="GO" id="GO:0004674">
    <property type="term" value="F:protein serine/threonine kinase activity"/>
    <property type="evidence" value="ECO:0007669"/>
    <property type="project" value="UniProtKB-KW"/>
</dbReference>
<keyword evidence="4" id="KW-0547">Nucleotide-binding</keyword>
<evidence type="ECO:0000256" key="2">
    <source>
        <dbReference type="ARBA" id="ARBA00022527"/>
    </source>
</evidence>
<keyword evidence="2" id="KW-0723">Serine/threonine-protein kinase</keyword>
<comment type="caution">
    <text evidence="9">The sequence shown here is derived from an EMBL/GenBank/DDBJ whole genome shotgun (WGS) entry which is preliminary data.</text>
</comment>
<evidence type="ECO:0000256" key="1">
    <source>
        <dbReference type="ARBA" id="ARBA00012513"/>
    </source>
</evidence>
<dbReference type="EMBL" id="NMUL01000054">
    <property type="protein sequence ID" value="OXM60836.1"/>
    <property type="molecule type" value="Genomic_DNA"/>
</dbReference>
<dbReference type="PANTHER" id="PTHR43289">
    <property type="entry name" value="MITOGEN-ACTIVATED PROTEIN KINASE KINASE KINASE 20-RELATED"/>
    <property type="match status" value="1"/>
</dbReference>
<name>A0A229SPM3_9PSEU</name>
<sequence length="437" mass="45343">MADTEHGELVPLGEGPVAQVLAGVHGTTGEGFALKVYPGKLDRRTRNELDKELSALAGLRDRGTALVPDEVRELADGRCGIRMELCAQSLPELVAAFGPLSITDTLALGEALASTLAEAHQAGLVHGGVTPGNVLFRPSGAPVLADFGLTLRQFFPRDRESGVEYLAAETVRDGTLDERTDLYGLGAVLYLALSGRPPHQGRPGEPADAVTLRVLGGDVPPLDRPDLPAGLAHLVSSLLAGNPDARPIDAALVVTRLGAMIGPAVPGNHPAPGPSGAVLPPRPLGELVAEYGPTTGAPRKRRTALTAAAAAGAAVLAVVAVVVFTNRPAELSVPPAPAPTTARPTPSPAAAQVELATPADHDTYVDLSWRSSTPGLDYVVVVAPEGKPNHTEYVRRETSHRVNVEPSLKYCFVVQGTNGSATVQSGPQGIRDARCTQ</sequence>
<dbReference type="EC" id="2.7.11.1" evidence="1"/>
<feature type="transmembrane region" description="Helical" evidence="7">
    <location>
        <begin position="304"/>
        <end position="324"/>
    </location>
</feature>
<dbReference type="PROSITE" id="PS50011">
    <property type="entry name" value="PROTEIN_KINASE_DOM"/>
    <property type="match status" value="1"/>
</dbReference>
<evidence type="ECO:0000256" key="4">
    <source>
        <dbReference type="ARBA" id="ARBA00022741"/>
    </source>
</evidence>
<evidence type="ECO:0000256" key="7">
    <source>
        <dbReference type="SAM" id="Phobius"/>
    </source>
</evidence>
<keyword evidence="7" id="KW-0812">Transmembrane</keyword>
<evidence type="ECO:0000256" key="5">
    <source>
        <dbReference type="ARBA" id="ARBA00022777"/>
    </source>
</evidence>
<dbReference type="Pfam" id="PF00069">
    <property type="entry name" value="Pkinase"/>
    <property type="match status" value="1"/>
</dbReference>
<accession>A0A229SPM3</accession>
<dbReference type="InterPro" id="IPR011009">
    <property type="entry name" value="Kinase-like_dom_sf"/>
</dbReference>
<keyword evidence="10" id="KW-1185">Reference proteome</keyword>
<evidence type="ECO:0000313" key="10">
    <source>
        <dbReference type="Proteomes" id="UP000215199"/>
    </source>
</evidence>
<reference evidence="10" key="1">
    <citation type="submission" date="2017-07" db="EMBL/GenBank/DDBJ databases">
        <title>Comparative genome mining reveals phylogenetic distribution patterns of secondary metabolites in Amycolatopsis.</title>
        <authorList>
            <person name="Adamek M."/>
            <person name="Alanjary M."/>
            <person name="Sales-Ortells H."/>
            <person name="Goodfellow M."/>
            <person name="Bull A.T."/>
            <person name="Kalinowski J."/>
            <person name="Ziemert N."/>
        </authorList>
    </citation>
    <scope>NUCLEOTIDE SEQUENCE [LARGE SCALE GENOMIC DNA]</scope>
    <source>
        <strain evidence="10">H5</strain>
    </source>
</reference>
<evidence type="ECO:0000313" key="9">
    <source>
        <dbReference type="EMBL" id="OXM60836.1"/>
    </source>
</evidence>
<keyword evidence="7" id="KW-0472">Membrane</keyword>
<evidence type="ECO:0000256" key="6">
    <source>
        <dbReference type="ARBA" id="ARBA00022840"/>
    </source>
</evidence>
<dbReference type="OrthoDB" id="3815424at2"/>
<protein>
    <recommendedName>
        <fullName evidence="1">non-specific serine/threonine protein kinase</fullName>
        <ecNumber evidence="1">2.7.11.1</ecNumber>
    </recommendedName>
</protein>
<dbReference type="SUPFAM" id="SSF56112">
    <property type="entry name" value="Protein kinase-like (PK-like)"/>
    <property type="match status" value="1"/>
</dbReference>
<proteinExistence type="predicted"/>
<evidence type="ECO:0000259" key="8">
    <source>
        <dbReference type="PROSITE" id="PS50011"/>
    </source>
</evidence>
<keyword evidence="5 9" id="KW-0418">Kinase</keyword>
<dbReference type="Proteomes" id="UP000215199">
    <property type="component" value="Unassembled WGS sequence"/>
</dbReference>
<dbReference type="Gene3D" id="1.10.510.10">
    <property type="entry name" value="Transferase(Phosphotransferase) domain 1"/>
    <property type="match status" value="1"/>
</dbReference>
<keyword evidence="7" id="KW-1133">Transmembrane helix</keyword>
<feature type="domain" description="Protein kinase" evidence="8">
    <location>
        <begin position="6"/>
        <end position="272"/>
    </location>
</feature>
<evidence type="ECO:0000256" key="3">
    <source>
        <dbReference type="ARBA" id="ARBA00022679"/>
    </source>
</evidence>
<organism evidence="9 10">
    <name type="scientific">Amycolatopsis vastitatis</name>
    <dbReference type="NCBI Taxonomy" id="1905142"/>
    <lineage>
        <taxon>Bacteria</taxon>
        <taxon>Bacillati</taxon>
        <taxon>Actinomycetota</taxon>
        <taxon>Actinomycetes</taxon>
        <taxon>Pseudonocardiales</taxon>
        <taxon>Pseudonocardiaceae</taxon>
        <taxon>Amycolatopsis</taxon>
    </lineage>
</organism>
<keyword evidence="6" id="KW-0067">ATP-binding</keyword>
<dbReference type="AlphaFoldDB" id="A0A229SPM3"/>
<dbReference type="SMART" id="SM00220">
    <property type="entry name" value="S_TKc"/>
    <property type="match status" value="1"/>
</dbReference>
<keyword evidence="3" id="KW-0808">Transferase</keyword>
<dbReference type="PANTHER" id="PTHR43289:SF6">
    <property type="entry name" value="SERINE_THREONINE-PROTEIN KINASE NEKL-3"/>
    <property type="match status" value="1"/>
</dbReference>
<dbReference type="InterPro" id="IPR000719">
    <property type="entry name" value="Prot_kinase_dom"/>
</dbReference>
<gene>
    <name evidence="9" type="ORF">CF165_40875</name>
</gene>